<reference evidence="1" key="1">
    <citation type="journal article" date="2014" name="Int. J. Syst. Evol. Microbiol.">
        <title>Complete genome sequence of Corynebacterium casei LMG S-19264T (=DSM 44701T), isolated from a smear-ripened cheese.</title>
        <authorList>
            <consortium name="US DOE Joint Genome Institute (JGI-PGF)"/>
            <person name="Walter F."/>
            <person name="Albersmeier A."/>
            <person name="Kalinowski J."/>
            <person name="Ruckert C."/>
        </authorList>
    </citation>
    <scope>NUCLEOTIDE SEQUENCE</scope>
    <source>
        <strain evidence="1">KCTC 42097</strain>
    </source>
</reference>
<protein>
    <submittedName>
        <fullName evidence="1">Uncharacterized protein</fullName>
    </submittedName>
</protein>
<organism evidence="1 2">
    <name type="scientific">Limoniibacter endophyticus</name>
    <dbReference type="NCBI Taxonomy" id="1565040"/>
    <lineage>
        <taxon>Bacteria</taxon>
        <taxon>Pseudomonadati</taxon>
        <taxon>Pseudomonadota</taxon>
        <taxon>Alphaproteobacteria</taxon>
        <taxon>Hyphomicrobiales</taxon>
        <taxon>Bartonellaceae</taxon>
        <taxon>Limoniibacter</taxon>
    </lineage>
</organism>
<dbReference type="RefSeq" id="WP_189486777.1">
    <property type="nucleotide sequence ID" value="NZ_JBHSPZ010000004.1"/>
</dbReference>
<comment type="caution">
    <text evidence="1">The sequence shown here is derived from an EMBL/GenBank/DDBJ whole genome shotgun (WGS) entry which is preliminary data.</text>
</comment>
<accession>A0A8J3DFP2</accession>
<keyword evidence="2" id="KW-1185">Reference proteome</keyword>
<dbReference type="AlphaFoldDB" id="A0A8J3DFP2"/>
<reference evidence="1" key="2">
    <citation type="submission" date="2020-09" db="EMBL/GenBank/DDBJ databases">
        <authorList>
            <person name="Sun Q."/>
            <person name="Kim S."/>
        </authorList>
    </citation>
    <scope>NUCLEOTIDE SEQUENCE</scope>
    <source>
        <strain evidence="1">KCTC 42097</strain>
    </source>
</reference>
<dbReference type="InterPro" id="IPR029045">
    <property type="entry name" value="ClpP/crotonase-like_dom_sf"/>
</dbReference>
<dbReference type="InterPro" id="IPR023562">
    <property type="entry name" value="ClpP/TepA"/>
</dbReference>
<proteinExistence type="predicted"/>
<name>A0A8J3DFP2_9HYPH</name>
<dbReference type="SUPFAM" id="SSF52096">
    <property type="entry name" value="ClpP/crotonase"/>
    <property type="match status" value="1"/>
</dbReference>
<evidence type="ECO:0000313" key="1">
    <source>
        <dbReference type="EMBL" id="GHC60845.1"/>
    </source>
</evidence>
<dbReference type="Pfam" id="PF00574">
    <property type="entry name" value="CLP_protease"/>
    <property type="match status" value="1"/>
</dbReference>
<sequence>MRVQVPPPAPVTYFIRFDCIFMKKFKTLAIASLLSFTATGGDAATNFIGPDDANGVDGNDVGIHFSGNVTHHKVSELESVLDTININYPGTKRINLFINSWGGEVNAAHAAFWAIKSSPIPVQTINVGVTGSAAVEIYCAGANRAVVDGAYFFVHPVGMDIIEHLKPDSAKKLAEHFDIMHAATQKAYTSCMTLSGDEIDTMFRSEFYSRYIGDIEALRIGLSHDILEKLPASAASAFIYDDPKDGEKN</sequence>
<gene>
    <name evidence="1" type="ORF">GCM10010136_01110</name>
</gene>
<dbReference type="Proteomes" id="UP000641137">
    <property type="component" value="Unassembled WGS sequence"/>
</dbReference>
<dbReference type="Gene3D" id="3.90.226.10">
    <property type="entry name" value="2-enoyl-CoA Hydratase, Chain A, domain 1"/>
    <property type="match status" value="1"/>
</dbReference>
<evidence type="ECO:0000313" key="2">
    <source>
        <dbReference type="Proteomes" id="UP000641137"/>
    </source>
</evidence>
<dbReference type="EMBL" id="BMZO01000001">
    <property type="protein sequence ID" value="GHC60845.1"/>
    <property type="molecule type" value="Genomic_DNA"/>
</dbReference>